<accession>A0ABT3WDC6</accession>
<feature type="transmembrane region" description="Helical" evidence="1">
    <location>
        <begin position="43"/>
        <end position="60"/>
    </location>
</feature>
<comment type="caution">
    <text evidence="2">The sequence shown here is derived from an EMBL/GenBank/DDBJ whole genome shotgun (WGS) entry which is preliminary data.</text>
</comment>
<proteinExistence type="predicted"/>
<feature type="transmembrane region" description="Helical" evidence="1">
    <location>
        <begin position="12"/>
        <end position="31"/>
    </location>
</feature>
<gene>
    <name evidence="2" type="ORF">NQF86_00185</name>
</gene>
<keyword evidence="1" id="KW-0472">Membrane</keyword>
<evidence type="ECO:0000256" key="1">
    <source>
        <dbReference type="SAM" id="Phobius"/>
    </source>
</evidence>
<evidence type="ECO:0000313" key="3">
    <source>
        <dbReference type="Proteomes" id="UP001165576"/>
    </source>
</evidence>
<dbReference type="EMBL" id="JANIDY010000001">
    <property type="protein sequence ID" value="MCX5617090.1"/>
    <property type="molecule type" value="Genomic_DNA"/>
</dbReference>
<feature type="transmembrane region" description="Helical" evidence="1">
    <location>
        <begin position="66"/>
        <end position="90"/>
    </location>
</feature>
<evidence type="ECO:0000313" key="2">
    <source>
        <dbReference type="EMBL" id="MCX5617090.1"/>
    </source>
</evidence>
<organism evidence="2 3">
    <name type="scientific">Bombella pluederhausensis</name>
    <dbReference type="NCBI Taxonomy" id="2967336"/>
    <lineage>
        <taxon>Bacteria</taxon>
        <taxon>Pseudomonadati</taxon>
        <taxon>Pseudomonadota</taxon>
        <taxon>Alphaproteobacteria</taxon>
        <taxon>Acetobacterales</taxon>
        <taxon>Acetobacteraceae</taxon>
        <taxon>Bombella</taxon>
    </lineage>
</organism>
<keyword evidence="1" id="KW-0812">Transmembrane</keyword>
<keyword evidence="1" id="KW-1133">Transmembrane helix</keyword>
<name>A0ABT3WDC6_9PROT</name>
<dbReference type="RefSeq" id="WP_266115615.1">
    <property type="nucleotide sequence ID" value="NZ_JANIDY010000001.1"/>
</dbReference>
<reference evidence="2" key="1">
    <citation type="submission" date="2022-07" db="EMBL/GenBank/DDBJ databases">
        <title>Bombella genomes.</title>
        <authorList>
            <person name="Harer L."/>
            <person name="Styblova S."/>
            <person name="Ehrmann M."/>
        </authorList>
    </citation>
    <scope>NUCLEOTIDE SEQUENCE</scope>
    <source>
        <strain evidence="2">TMW 2.2543</strain>
    </source>
</reference>
<dbReference type="Proteomes" id="UP001165576">
    <property type="component" value="Unassembled WGS sequence"/>
</dbReference>
<protein>
    <submittedName>
        <fullName evidence="2">Uncharacterized protein</fullName>
    </submittedName>
</protein>
<sequence length="99" mass="10712">MLGMGTEPVFFWGGLMMGAIWAVLLWLQLPGQTPRPERLSRQVGIAGLFLSGGLAWMLWAPVFGPVGAFFCLGGWGMALLCFMPVIWAVLSSSQTPHTS</sequence>
<keyword evidence="3" id="KW-1185">Reference proteome</keyword>